<dbReference type="Pfam" id="PF01762">
    <property type="entry name" value="Galactosyl_T"/>
    <property type="match status" value="1"/>
</dbReference>
<evidence type="ECO:0000256" key="16">
    <source>
        <dbReference type="ARBA" id="ARBA00022833"/>
    </source>
</evidence>
<evidence type="ECO:0000256" key="8">
    <source>
        <dbReference type="ARBA" id="ARBA00022490"/>
    </source>
</evidence>
<protein>
    <recommendedName>
        <fullName evidence="7">ubiquitinyl hydrolase 1</fullName>
        <ecNumber evidence="7">3.4.19.12</ecNumber>
    </recommendedName>
</protein>
<dbReference type="GO" id="GO:0016758">
    <property type="term" value="F:hexosyltransferase activity"/>
    <property type="evidence" value="ECO:0007669"/>
    <property type="project" value="InterPro"/>
</dbReference>
<feature type="transmembrane region" description="Helical" evidence="24">
    <location>
        <begin position="897"/>
        <end position="916"/>
    </location>
</feature>
<dbReference type="EMBL" id="CAJOBJ010000067">
    <property type="protein sequence ID" value="CAF3791305.1"/>
    <property type="molecule type" value="Genomic_DNA"/>
</dbReference>
<comment type="subcellular location">
    <subcellularLocation>
        <location evidence="2">Cytoplasm</location>
        <location evidence="2">Cytoskeleton</location>
        <location evidence="2">Microtubule organizing center</location>
        <location evidence="2">Centrosome</location>
    </subcellularLocation>
    <subcellularLocation>
        <location evidence="4">Cytoplasm</location>
        <location evidence="4">Perinuclear region</location>
    </subcellularLocation>
    <subcellularLocation>
        <location evidence="3">Golgi apparatus membrane</location>
        <topology evidence="3">Single-pass type II membrane protein</topology>
    </subcellularLocation>
</comment>
<feature type="domain" description="UBP-type" evidence="26">
    <location>
        <begin position="6"/>
        <end position="110"/>
    </location>
</feature>
<dbReference type="GO" id="GO:0004843">
    <property type="term" value="F:cysteine-type deubiquitinase activity"/>
    <property type="evidence" value="ECO:0007669"/>
    <property type="project" value="UniProtKB-EC"/>
</dbReference>
<keyword evidence="11" id="KW-0808">Transferase</keyword>
<evidence type="ECO:0000256" key="5">
    <source>
        <dbReference type="ARBA" id="ARBA00008269"/>
    </source>
</evidence>
<dbReference type="InterPro" id="IPR001607">
    <property type="entry name" value="Znf_UBP"/>
</dbReference>
<dbReference type="InterPro" id="IPR035927">
    <property type="entry name" value="DUSP-like_sf"/>
</dbReference>
<dbReference type="EMBL" id="CAJOBI010000180">
    <property type="protein sequence ID" value="CAF3801912.1"/>
    <property type="molecule type" value="Genomic_DNA"/>
</dbReference>
<evidence type="ECO:0000256" key="19">
    <source>
        <dbReference type="ARBA" id="ARBA00023034"/>
    </source>
</evidence>
<keyword evidence="12 24" id="KW-0812">Transmembrane</keyword>
<dbReference type="GO" id="GO:0008270">
    <property type="term" value="F:zinc ion binding"/>
    <property type="evidence" value="ECO:0007669"/>
    <property type="project" value="UniProtKB-KW"/>
</dbReference>
<keyword evidence="13" id="KW-0479">Metal-binding</keyword>
<reference evidence="28" key="1">
    <citation type="submission" date="2021-02" db="EMBL/GenBank/DDBJ databases">
        <authorList>
            <person name="Nowell W R."/>
        </authorList>
    </citation>
    <scope>NUCLEOTIDE SEQUENCE</scope>
</reference>
<evidence type="ECO:0000256" key="22">
    <source>
        <dbReference type="PROSITE-ProRule" id="PRU00502"/>
    </source>
</evidence>
<dbReference type="PROSITE" id="PS50235">
    <property type="entry name" value="USP_3"/>
    <property type="match status" value="1"/>
</dbReference>
<dbReference type="GO" id="GO:0005813">
    <property type="term" value="C:centrosome"/>
    <property type="evidence" value="ECO:0007669"/>
    <property type="project" value="UniProtKB-SubCell"/>
</dbReference>
<keyword evidence="18 24" id="KW-1133">Transmembrane helix</keyword>
<keyword evidence="10" id="KW-0328">Glycosyltransferase</keyword>
<keyword evidence="19" id="KW-0333">Golgi apparatus</keyword>
<gene>
    <name evidence="28" type="ORF">GIL414_LOCUS564</name>
    <name evidence="29" type="ORF">SMN809_LOCUS1227</name>
</gene>
<evidence type="ECO:0000256" key="20">
    <source>
        <dbReference type="ARBA" id="ARBA00023136"/>
    </source>
</evidence>
<dbReference type="Pfam" id="PF00443">
    <property type="entry name" value="UCH"/>
    <property type="match status" value="1"/>
</dbReference>
<feature type="compositionally biased region" description="Low complexity" evidence="23">
    <location>
        <begin position="327"/>
        <end position="336"/>
    </location>
</feature>
<dbReference type="SUPFAM" id="SSF143791">
    <property type="entry name" value="DUSP-like"/>
    <property type="match status" value="2"/>
</dbReference>
<evidence type="ECO:0000256" key="7">
    <source>
        <dbReference type="ARBA" id="ARBA00012759"/>
    </source>
</evidence>
<comment type="similarity">
    <text evidence="6">Belongs to the glycosyltransferase 31 family.</text>
</comment>
<dbReference type="Gene3D" id="3.90.550.50">
    <property type="match status" value="1"/>
</dbReference>
<evidence type="ECO:0000256" key="21">
    <source>
        <dbReference type="ARBA" id="ARBA00023212"/>
    </source>
</evidence>
<dbReference type="GO" id="GO:0000139">
    <property type="term" value="C:Golgi membrane"/>
    <property type="evidence" value="ECO:0007669"/>
    <property type="project" value="UniProtKB-SubCell"/>
</dbReference>
<dbReference type="InterPro" id="IPR050185">
    <property type="entry name" value="Ub_carboxyl-term_hydrolase"/>
</dbReference>
<comment type="caution">
    <text evidence="28">The sequence shown here is derived from an EMBL/GenBank/DDBJ whole genome shotgun (WGS) entry which is preliminary data.</text>
</comment>
<dbReference type="SMART" id="SM00695">
    <property type="entry name" value="DUSP"/>
    <property type="match status" value="2"/>
</dbReference>
<keyword evidence="17" id="KW-0735">Signal-anchor</keyword>
<dbReference type="Proteomes" id="UP000681720">
    <property type="component" value="Unassembled WGS sequence"/>
</dbReference>
<dbReference type="GO" id="GO:0006897">
    <property type="term" value="P:endocytosis"/>
    <property type="evidence" value="ECO:0007669"/>
    <property type="project" value="UniProtKB-KW"/>
</dbReference>
<dbReference type="Pfam" id="PF06337">
    <property type="entry name" value="DUSP"/>
    <property type="match status" value="1"/>
</dbReference>
<dbReference type="SMART" id="SM00290">
    <property type="entry name" value="ZnF_UBP"/>
    <property type="match status" value="1"/>
</dbReference>
<evidence type="ECO:0000256" key="4">
    <source>
        <dbReference type="ARBA" id="ARBA00004556"/>
    </source>
</evidence>
<dbReference type="Gene3D" id="3.90.70.10">
    <property type="entry name" value="Cysteine proteinases"/>
    <property type="match status" value="1"/>
</dbReference>
<dbReference type="PANTHER" id="PTHR21646:SF86">
    <property type="entry name" value="UBIQUITIN CARBOXYL-TERMINAL HYDROLASE"/>
    <property type="match status" value="1"/>
</dbReference>
<evidence type="ECO:0000256" key="15">
    <source>
        <dbReference type="ARBA" id="ARBA00022771"/>
    </source>
</evidence>
<feature type="region of interest" description="Disordered" evidence="23">
    <location>
        <begin position="323"/>
        <end position="342"/>
    </location>
</feature>
<dbReference type="InterPro" id="IPR013083">
    <property type="entry name" value="Znf_RING/FYVE/PHD"/>
</dbReference>
<evidence type="ECO:0000256" key="17">
    <source>
        <dbReference type="ARBA" id="ARBA00022968"/>
    </source>
</evidence>
<evidence type="ECO:0000256" key="10">
    <source>
        <dbReference type="ARBA" id="ARBA00022676"/>
    </source>
</evidence>
<keyword evidence="16" id="KW-0862">Zinc</keyword>
<evidence type="ECO:0000256" key="3">
    <source>
        <dbReference type="ARBA" id="ARBA00004323"/>
    </source>
</evidence>
<evidence type="ECO:0000256" key="1">
    <source>
        <dbReference type="ARBA" id="ARBA00000707"/>
    </source>
</evidence>
<dbReference type="SUPFAM" id="SSF54001">
    <property type="entry name" value="Cysteine proteinases"/>
    <property type="match status" value="1"/>
</dbReference>
<evidence type="ECO:0000256" key="9">
    <source>
        <dbReference type="ARBA" id="ARBA00022583"/>
    </source>
</evidence>
<dbReference type="InterPro" id="IPR028889">
    <property type="entry name" value="USP"/>
</dbReference>
<comment type="similarity">
    <text evidence="5">Belongs to the peptidase C19 family. USP20/USP33 subfamily.</text>
</comment>
<feature type="domain" description="DUSP" evidence="27">
    <location>
        <begin position="643"/>
        <end position="736"/>
    </location>
</feature>
<dbReference type="Pfam" id="PF02148">
    <property type="entry name" value="zf-UBP"/>
    <property type="match status" value="1"/>
</dbReference>
<accession>A0A8S2J309</accession>
<evidence type="ECO:0000256" key="23">
    <source>
        <dbReference type="SAM" id="MobiDB-lite"/>
    </source>
</evidence>
<dbReference type="PROSITE" id="PS51283">
    <property type="entry name" value="DUSP"/>
    <property type="match status" value="2"/>
</dbReference>
<evidence type="ECO:0000256" key="18">
    <source>
        <dbReference type="ARBA" id="ARBA00022989"/>
    </source>
</evidence>
<feature type="domain" description="USP" evidence="25">
    <location>
        <begin position="168"/>
        <end position="641"/>
    </location>
</feature>
<evidence type="ECO:0000259" key="26">
    <source>
        <dbReference type="PROSITE" id="PS50271"/>
    </source>
</evidence>
<organism evidence="28 30">
    <name type="scientific">Rotaria magnacalcarata</name>
    <dbReference type="NCBI Taxonomy" id="392030"/>
    <lineage>
        <taxon>Eukaryota</taxon>
        <taxon>Metazoa</taxon>
        <taxon>Spiralia</taxon>
        <taxon>Gnathifera</taxon>
        <taxon>Rotifera</taxon>
        <taxon>Eurotatoria</taxon>
        <taxon>Bdelloidea</taxon>
        <taxon>Philodinida</taxon>
        <taxon>Philodinidae</taxon>
        <taxon>Rotaria</taxon>
    </lineage>
</organism>
<dbReference type="InterPro" id="IPR018200">
    <property type="entry name" value="USP_CS"/>
</dbReference>
<evidence type="ECO:0000256" key="14">
    <source>
        <dbReference type="ARBA" id="ARBA00022737"/>
    </source>
</evidence>
<sequence length="1266" mass="148620">MTNNLSRCPHVATIGFISKEDYSNATEAEKCEKCDCIGPHLWLCLREGCLFVGCGTGKEKNDHSSDHEKEKAHPLQFNLTTKRVWCYVCNQEVRLNNDPSFELSFLDRSMVPTKSSKLLNNSGQVSNEIEESSSNQLVNHQNQYEKCFEPTLFELEHTDATDFTRGISGLYNLGNTCYMNSALQALSNCVPLTSYFLDCIPFIGINSYRRANGDLSNMKSNGRLVKAYFKFIESMWTKPLQGRQSYVINPSSIAAEIRSINPSFRSYTQQDAQEFLRCFMDELHSEMRLVKSYSDEKHRSESSSTDNSQCDFIVSNLNGESEYETCNSGSTSSSDDYSNDDDLNKYSSINEIKEYSKKKKFYQDKYDKLSRTDSGVSLNRNKCDKKIKESSSNKKLKMSNSIISSIFDGSIQSQIECLTCNRRSSTIETFQDLSLPIPSREQLEKFHSIQYGNDEQLFLANQQIYDNNSNSWMSWFYSLFKNLWTLNIWGPPLTLQDCLQAFFQADELTGDNMYSCEKCQKLRNGMKYCKVVELPEVLCIHLKRFRHDSMIYTKIGSYVSFPLVDLDMRPFIHRDCKSTIHLYDLFSLIVHYGRAGSGHYITYALNNLNQQWYEYDDENVRQVDTAIVQNAEAYVLFYRKKEPNISETYETIRHLMSRDQDSLLSFYISRSWINRLFYFAEPGPITNNDFLCKHGGVQPDYWSVINDLVCPIQESVWQYLFEKYGGCSVCNILYPCRICQLDDENLKCRQRSERKTFLQLKRSEKDNDAIYALSPNWYRDWENFVCEKLSEPPGPISNAGISTTKNGITRLLRRDCKHFQVNESIWNFLYSIYGGGPQLLIRSNSTVNLNSNVDDQISTKKRKEMYSSRKFRDSSLMIRLKFLNKLFSARQFRVSIYMKYIICILILYYLNMLIGFNSNKWFEKSFEDEYHLRMTNIDITKIEENVEQVLGYPKNILSNQFLIKNQYLCGHTLNLETLIYPHLIILVKSNSENFKERQSIRMTWAQKSRLSSKNVRLAFVLGTNPHNTSVIDESNKYEDIIQIDKIDYYYYSSYKMIMMLRWINDYCTSKSRRTSHIDLVNYVLFVDDDYYIDLDLLLLYIYNIDHDTEMTTYERRTFITGELIEKSRPRRNLNDHYYVSLIDYPYDIYPDYISSQCFLMTRYNARLFYIGSKYTRLFHFDNIYMGLLAYSMSIKLIKNNELFSTTLSSINIFNYQNQFLSRWKTIFNNKINFNSTKKPICIRGYRNEKLVQLWNELHQTNLTFSF</sequence>
<evidence type="ECO:0000256" key="12">
    <source>
        <dbReference type="ARBA" id="ARBA00022692"/>
    </source>
</evidence>
<keyword evidence="14" id="KW-0677">Repeat</keyword>
<keyword evidence="9" id="KW-0254">Endocytosis</keyword>
<dbReference type="Gene3D" id="3.30.2230.10">
    <property type="entry name" value="DUSP-like"/>
    <property type="match status" value="1"/>
</dbReference>
<dbReference type="Gene3D" id="3.30.40.10">
    <property type="entry name" value="Zinc/RING finger domain, C3HC4 (zinc finger)"/>
    <property type="match status" value="1"/>
</dbReference>
<dbReference type="AlphaFoldDB" id="A0A8S2J309"/>
<dbReference type="Proteomes" id="UP000676336">
    <property type="component" value="Unassembled WGS sequence"/>
</dbReference>
<dbReference type="PANTHER" id="PTHR21646">
    <property type="entry name" value="UBIQUITIN CARBOXYL-TERMINAL HYDROLASE"/>
    <property type="match status" value="1"/>
</dbReference>
<dbReference type="PROSITE" id="PS00972">
    <property type="entry name" value="USP_1"/>
    <property type="match status" value="1"/>
</dbReference>
<name>A0A8S2J309_9BILA</name>
<dbReference type="SUPFAM" id="SSF57850">
    <property type="entry name" value="RING/U-box"/>
    <property type="match status" value="1"/>
</dbReference>
<dbReference type="GO" id="GO:0048471">
    <property type="term" value="C:perinuclear region of cytoplasm"/>
    <property type="evidence" value="ECO:0007669"/>
    <property type="project" value="UniProtKB-SubCell"/>
</dbReference>
<keyword evidence="20 24" id="KW-0472">Membrane</keyword>
<evidence type="ECO:0000313" key="30">
    <source>
        <dbReference type="Proteomes" id="UP000681720"/>
    </source>
</evidence>
<dbReference type="CDD" id="cd02674">
    <property type="entry name" value="Peptidase_C19R"/>
    <property type="match status" value="1"/>
</dbReference>
<keyword evidence="8" id="KW-0963">Cytoplasm</keyword>
<dbReference type="PROSITE" id="PS50271">
    <property type="entry name" value="ZF_UBP"/>
    <property type="match status" value="1"/>
</dbReference>
<evidence type="ECO:0000313" key="28">
    <source>
        <dbReference type="EMBL" id="CAF3791305.1"/>
    </source>
</evidence>
<feature type="domain" description="DUSP" evidence="27">
    <location>
        <begin position="744"/>
        <end position="845"/>
    </location>
</feature>
<dbReference type="InterPro" id="IPR002659">
    <property type="entry name" value="Glyco_trans_31"/>
</dbReference>
<dbReference type="InterPro" id="IPR006615">
    <property type="entry name" value="Pept_C19_DUSP"/>
</dbReference>
<evidence type="ECO:0000259" key="27">
    <source>
        <dbReference type="PROSITE" id="PS51283"/>
    </source>
</evidence>
<evidence type="ECO:0000256" key="2">
    <source>
        <dbReference type="ARBA" id="ARBA00004300"/>
    </source>
</evidence>
<keyword evidence="21" id="KW-0206">Cytoskeleton</keyword>
<evidence type="ECO:0000259" key="25">
    <source>
        <dbReference type="PROSITE" id="PS50235"/>
    </source>
</evidence>
<dbReference type="InterPro" id="IPR038765">
    <property type="entry name" value="Papain-like_cys_pep_sf"/>
</dbReference>
<evidence type="ECO:0000256" key="24">
    <source>
        <dbReference type="SAM" id="Phobius"/>
    </source>
</evidence>
<proteinExistence type="inferred from homology"/>
<evidence type="ECO:0000313" key="29">
    <source>
        <dbReference type="EMBL" id="CAF3801912.1"/>
    </source>
</evidence>
<dbReference type="InterPro" id="IPR001394">
    <property type="entry name" value="Peptidase_C19_UCH"/>
</dbReference>
<evidence type="ECO:0000256" key="11">
    <source>
        <dbReference type="ARBA" id="ARBA00022679"/>
    </source>
</evidence>
<dbReference type="PROSITE" id="PS00973">
    <property type="entry name" value="USP_2"/>
    <property type="match status" value="1"/>
</dbReference>
<dbReference type="GO" id="GO:0016579">
    <property type="term" value="P:protein deubiquitination"/>
    <property type="evidence" value="ECO:0007669"/>
    <property type="project" value="InterPro"/>
</dbReference>
<evidence type="ECO:0000256" key="13">
    <source>
        <dbReference type="ARBA" id="ARBA00022723"/>
    </source>
</evidence>
<evidence type="ECO:0000256" key="6">
    <source>
        <dbReference type="ARBA" id="ARBA00008661"/>
    </source>
</evidence>
<dbReference type="EC" id="3.4.19.12" evidence="7"/>
<keyword evidence="15 22" id="KW-0863">Zinc-finger</keyword>
<comment type="catalytic activity">
    <reaction evidence="1">
        <text>Thiol-dependent hydrolysis of ester, thioester, amide, peptide and isopeptide bonds formed by the C-terminal Gly of ubiquitin (a 76-residue protein attached to proteins as an intracellular targeting signal).</text>
        <dbReference type="EC" id="3.4.19.12"/>
    </reaction>
</comment>